<evidence type="ECO:0000256" key="1">
    <source>
        <dbReference type="SAM" id="Phobius"/>
    </source>
</evidence>
<dbReference type="EMBL" id="BSPX01000009">
    <property type="protein sequence ID" value="GLT21534.1"/>
    <property type="molecule type" value="Genomic_DNA"/>
</dbReference>
<name>A0ABQ6F8G8_9RHOO</name>
<accession>A0ABQ6F8G8</accession>
<keyword evidence="3" id="KW-1185">Reference proteome</keyword>
<reference evidence="3" key="1">
    <citation type="journal article" date="2019" name="Int. J. Syst. Evol. Microbiol.">
        <title>The Global Catalogue of Microorganisms (GCM) 10K type strain sequencing project: providing services to taxonomists for standard genome sequencing and annotation.</title>
        <authorList>
            <consortium name="The Broad Institute Genomics Platform"/>
            <consortium name="The Broad Institute Genome Sequencing Center for Infectious Disease"/>
            <person name="Wu L."/>
            <person name="Ma J."/>
        </authorList>
    </citation>
    <scope>NUCLEOTIDE SEQUENCE [LARGE SCALE GENOMIC DNA]</scope>
    <source>
        <strain evidence="3">NBRC 102407</strain>
    </source>
</reference>
<dbReference type="Proteomes" id="UP001157167">
    <property type="component" value="Unassembled WGS sequence"/>
</dbReference>
<dbReference type="RefSeq" id="WP_284186964.1">
    <property type="nucleotide sequence ID" value="NZ_BSPX01000009.1"/>
</dbReference>
<gene>
    <name evidence="2" type="ORF">GCM10007933_09860</name>
</gene>
<keyword evidence="1" id="KW-0472">Membrane</keyword>
<proteinExistence type="predicted"/>
<organism evidence="2 3">
    <name type="scientific">Zoogloea oryzae</name>
    <dbReference type="NCBI Taxonomy" id="310767"/>
    <lineage>
        <taxon>Bacteria</taxon>
        <taxon>Pseudomonadati</taxon>
        <taxon>Pseudomonadota</taxon>
        <taxon>Betaproteobacteria</taxon>
        <taxon>Rhodocyclales</taxon>
        <taxon>Zoogloeaceae</taxon>
        <taxon>Zoogloea</taxon>
    </lineage>
</organism>
<sequence length="151" mass="14851">MRVKGVVSRVESGYAWVDVSVAQGCGRCNEPGGCGGVNIARPLASSAQAVRVPNGIDARPGDEVGVVVEDGVPLRAALLAYALPVVGVLLGAAAGTAVAPVGGSVDLSAGIGAVAGGVMAFLLARGRSAWTRGAAPLRLERGSSSSEACGR</sequence>
<dbReference type="Pfam" id="PF04246">
    <property type="entry name" value="RseC_MucC"/>
    <property type="match status" value="1"/>
</dbReference>
<dbReference type="InterPro" id="IPR026268">
    <property type="entry name" value="RseC"/>
</dbReference>
<dbReference type="InterPro" id="IPR007359">
    <property type="entry name" value="SigmaE_reg_RseC_MucC"/>
</dbReference>
<dbReference type="PANTHER" id="PTHR35867">
    <property type="entry name" value="PROTEIN RSEC"/>
    <property type="match status" value="1"/>
</dbReference>
<evidence type="ECO:0000313" key="3">
    <source>
        <dbReference type="Proteomes" id="UP001157167"/>
    </source>
</evidence>
<keyword evidence="1" id="KW-0812">Transmembrane</keyword>
<comment type="caution">
    <text evidence="2">The sequence shown here is derived from an EMBL/GenBank/DDBJ whole genome shotgun (WGS) entry which is preliminary data.</text>
</comment>
<evidence type="ECO:0008006" key="4">
    <source>
        <dbReference type="Google" id="ProtNLM"/>
    </source>
</evidence>
<feature type="transmembrane region" description="Helical" evidence="1">
    <location>
        <begin position="78"/>
        <end position="101"/>
    </location>
</feature>
<evidence type="ECO:0000313" key="2">
    <source>
        <dbReference type="EMBL" id="GLT21534.1"/>
    </source>
</evidence>
<dbReference type="PANTHER" id="PTHR35867:SF1">
    <property type="entry name" value="PROTEIN RSEC"/>
    <property type="match status" value="1"/>
</dbReference>
<keyword evidence="1" id="KW-1133">Transmembrane helix</keyword>
<dbReference type="PIRSF" id="PIRSF004923">
    <property type="entry name" value="RseC"/>
    <property type="match status" value="1"/>
</dbReference>
<feature type="transmembrane region" description="Helical" evidence="1">
    <location>
        <begin position="107"/>
        <end position="124"/>
    </location>
</feature>
<protein>
    <recommendedName>
        <fullName evidence="4">Fis family transcriptional regulator</fullName>
    </recommendedName>
</protein>